<dbReference type="SUPFAM" id="SSF81338">
    <property type="entry name" value="Aquaporin-like"/>
    <property type="match status" value="2"/>
</dbReference>
<dbReference type="InterPro" id="IPR034294">
    <property type="entry name" value="Aquaporin_transptr"/>
</dbReference>
<dbReference type="Proteomes" id="UP000631114">
    <property type="component" value="Unassembled WGS sequence"/>
</dbReference>
<feature type="transmembrane region" description="Helical" evidence="7">
    <location>
        <begin position="144"/>
        <end position="162"/>
    </location>
</feature>
<feature type="transmembrane region" description="Helical" evidence="7">
    <location>
        <begin position="315"/>
        <end position="334"/>
    </location>
</feature>
<feature type="transmembrane region" description="Helical" evidence="7">
    <location>
        <begin position="55"/>
        <end position="76"/>
    </location>
</feature>
<feature type="transmembrane region" description="Helical" evidence="7">
    <location>
        <begin position="285"/>
        <end position="303"/>
    </location>
</feature>
<evidence type="ECO:0000256" key="6">
    <source>
        <dbReference type="RuleBase" id="RU000477"/>
    </source>
</evidence>
<comment type="similarity">
    <text evidence="6">Belongs to the MIP/aquaporin (TC 1.A.8) family.</text>
</comment>
<gene>
    <name evidence="8" type="ORF">IFM89_023754</name>
</gene>
<name>A0A835LJB9_9MAGN</name>
<keyword evidence="2 6" id="KW-0813">Transport</keyword>
<evidence type="ECO:0000313" key="8">
    <source>
        <dbReference type="EMBL" id="KAF9589436.1"/>
    </source>
</evidence>
<accession>A0A835LJB9</accession>
<evidence type="ECO:0000256" key="1">
    <source>
        <dbReference type="ARBA" id="ARBA00004141"/>
    </source>
</evidence>
<dbReference type="EMBL" id="JADFTS010000009">
    <property type="protein sequence ID" value="KAF9589436.1"/>
    <property type="molecule type" value="Genomic_DNA"/>
</dbReference>
<organism evidence="8 9">
    <name type="scientific">Coptis chinensis</name>
    <dbReference type="NCBI Taxonomy" id="261450"/>
    <lineage>
        <taxon>Eukaryota</taxon>
        <taxon>Viridiplantae</taxon>
        <taxon>Streptophyta</taxon>
        <taxon>Embryophyta</taxon>
        <taxon>Tracheophyta</taxon>
        <taxon>Spermatophyta</taxon>
        <taxon>Magnoliopsida</taxon>
        <taxon>Ranunculales</taxon>
        <taxon>Ranunculaceae</taxon>
        <taxon>Coptidoideae</taxon>
        <taxon>Coptis</taxon>
    </lineage>
</organism>
<feature type="transmembrane region" description="Helical" evidence="7">
    <location>
        <begin position="27"/>
        <end position="49"/>
    </location>
</feature>
<evidence type="ECO:0000313" key="9">
    <source>
        <dbReference type="Proteomes" id="UP000631114"/>
    </source>
</evidence>
<feature type="transmembrane region" description="Helical" evidence="7">
    <location>
        <begin position="169"/>
        <end position="190"/>
    </location>
</feature>
<reference evidence="8 9" key="1">
    <citation type="submission" date="2020-10" db="EMBL/GenBank/DDBJ databases">
        <title>The Coptis chinensis genome and diversification of protoberbering-type alkaloids.</title>
        <authorList>
            <person name="Wang B."/>
            <person name="Shu S."/>
            <person name="Song C."/>
            <person name="Liu Y."/>
        </authorList>
    </citation>
    <scope>NUCLEOTIDE SEQUENCE [LARGE SCALE GENOMIC DNA]</scope>
    <source>
        <strain evidence="8">HL-2020</strain>
        <tissue evidence="8">Leaf</tissue>
    </source>
</reference>
<dbReference type="Pfam" id="PF00230">
    <property type="entry name" value="MIP"/>
    <property type="match status" value="1"/>
</dbReference>
<dbReference type="PRINTS" id="PR00783">
    <property type="entry name" value="MINTRINSICP"/>
</dbReference>
<evidence type="ECO:0000256" key="5">
    <source>
        <dbReference type="ARBA" id="ARBA00023136"/>
    </source>
</evidence>
<dbReference type="InterPro" id="IPR023271">
    <property type="entry name" value="Aquaporin-like"/>
</dbReference>
<protein>
    <submittedName>
        <fullName evidence="8">Uncharacterized protein</fullName>
    </submittedName>
</protein>
<dbReference type="PROSITE" id="PS00221">
    <property type="entry name" value="MIP"/>
    <property type="match status" value="2"/>
</dbReference>
<keyword evidence="4 7" id="KW-1133">Transmembrane helix</keyword>
<dbReference type="GO" id="GO:0015267">
    <property type="term" value="F:channel activity"/>
    <property type="evidence" value="ECO:0007669"/>
    <property type="project" value="InterPro"/>
</dbReference>
<dbReference type="Gene3D" id="1.20.1080.10">
    <property type="entry name" value="Glycerol uptake facilitator protein"/>
    <property type="match status" value="2"/>
</dbReference>
<dbReference type="OrthoDB" id="3222at2759"/>
<dbReference type="InterPro" id="IPR000425">
    <property type="entry name" value="MIP"/>
</dbReference>
<comment type="caution">
    <text evidence="8">The sequence shown here is derived from an EMBL/GenBank/DDBJ whole genome shotgun (WGS) entry which is preliminary data.</text>
</comment>
<keyword evidence="3 6" id="KW-0812">Transmembrane</keyword>
<proteinExistence type="inferred from homology"/>
<evidence type="ECO:0000256" key="4">
    <source>
        <dbReference type="ARBA" id="ARBA00022989"/>
    </source>
</evidence>
<keyword evidence="5 7" id="KW-0472">Membrane</keyword>
<sequence length="448" mass="47463">MEGEGRVLSPKERSSDSCTSKVFLQKLLAELLGTYILVYAGCSAVVTNISKDNVITLPGVAATFGLVVMVMVYTLAHISGAHFNPAVTIAQATCMRFPLKQVPAYIIAQILGSTLASGTVRILFGSKHSEFPGTIPSGSHFQSLIVEMIITFVLLFVISGVFTDDRALFAELLGTYIVVFAGTTAIVTNLRKDNLITHPGVAMTWGLAVTVMVYTLGHISQAHFNPAVTIAQATCKRFPLKQVPAYIIVQIFGSTLASGTVRLLFGAKHSEFPGSMPAGSDFQSLILEFIITFILLFVISGVSTDNRAVKELGGIAAGATILLNVLIAGLISGSSMNPARSLGAALVYGRYEGLWVYFVGPILGAIFGAWAYNATRTKIDNASNVIGIYGIGIGHIASDASDIYGSAMRAALAEVQISKKTIEVQMGSAMHVDVGSKRLTPGNSILMT</sequence>
<dbReference type="PANTHER" id="PTHR45724">
    <property type="entry name" value="AQUAPORIN NIP2-1"/>
    <property type="match status" value="1"/>
</dbReference>
<feature type="transmembrane region" description="Helical" evidence="7">
    <location>
        <begin position="196"/>
        <end position="216"/>
    </location>
</feature>
<dbReference type="AlphaFoldDB" id="A0A835LJB9"/>
<dbReference type="PANTHER" id="PTHR45724:SF13">
    <property type="entry name" value="AQUAPORIN NIP1-1-RELATED"/>
    <property type="match status" value="1"/>
</dbReference>
<evidence type="ECO:0000256" key="2">
    <source>
        <dbReference type="ARBA" id="ARBA00022448"/>
    </source>
</evidence>
<keyword evidence="9" id="KW-1185">Reference proteome</keyword>
<dbReference type="InterPro" id="IPR022357">
    <property type="entry name" value="MIP_CS"/>
</dbReference>
<feature type="transmembrane region" description="Helical" evidence="7">
    <location>
        <begin position="245"/>
        <end position="265"/>
    </location>
</feature>
<evidence type="ECO:0000256" key="3">
    <source>
        <dbReference type="ARBA" id="ARBA00022692"/>
    </source>
</evidence>
<dbReference type="GO" id="GO:0016020">
    <property type="term" value="C:membrane"/>
    <property type="evidence" value="ECO:0007669"/>
    <property type="project" value="UniProtKB-SubCell"/>
</dbReference>
<dbReference type="CDD" id="cd00333">
    <property type="entry name" value="MIP"/>
    <property type="match status" value="1"/>
</dbReference>
<feature type="transmembrane region" description="Helical" evidence="7">
    <location>
        <begin position="104"/>
        <end position="124"/>
    </location>
</feature>
<evidence type="ECO:0000256" key="7">
    <source>
        <dbReference type="SAM" id="Phobius"/>
    </source>
</evidence>
<feature type="transmembrane region" description="Helical" evidence="7">
    <location>
        <begin position="354"/>
        <end position="372"/>
    </location>
</feature>
<comment type="subcellular location">
    <subcellularLocation>
        <location evidence="1">Membrane</location>
        <topology evidence="1">Multi-pass membrane protein</topology>
    </subcellularLocation>
</comment>